<accession>A0A840FDK6</accession>
<comment type="pathway">
    <text evidence="1">Glycan metabolism; L-arabinan degradation.</text>
</comment>
<gene>
    <name evidence="7" type="ORF">GGQ80_001740</name>
</gene>
<reference evidence="7 8" key="1">
    <citation type="submission" date="2020-08" db="EMBL/GenBank/DDBJ databases">
        <title>Genomic Encyclopedia of Type Strains, Phase IV (KMG-IV): sequencing the most valuable type-strain genomes for metagenomic binning, comparative biology and taxonomic classification.</title>
        <authorList>
            <person name="Goeker M."/>
        </authorList>
    </citation>
    <scope>NUCLEOTIDE SEQUENCE [LARGE SCALE GENOMIC DNA]</scope>
    <source>
        <strain evidence="7 8">YC6723</strain>
    </source>
</reference>
<name>A0A840FDK6_9SPHN</name>
<dbReference type="CDD" id="cd08981">
    <property type="entry name" value="GH43_Bt1873-like"/>
    <property type="match status" value="1"/>
</dbReference>
<comment type="caution">
    <text evidence="7">The sequence shown here is derived from an EMBL/GenBank/DDBJ whole genome shotgun (WGS) entry which is preliminary data.</text>
</comment>
<sequence length="344" mass="38203">MRTLLIAGALLAATGGNAARPARPARNAAAPLTMPAMPLHDPWIVAHRASGTYHLFTRNEPALTGDRRLGIMAYTSRDLKHWRRPQLVFTLPADSWANDGAWAPEVHRWRGRWYLFATFHNEAMALPPVGPRRPVRRSTILAVADSLAGPFRLVRDGAPLVDPSRMTLDGTLYVDSWGKPWLVYAHEWVQIGDGTIEAMPLTDDLAAAGAPQLLFKASDAPWVKRSSKPAAEQDFVTDGPELFRTRTGTLLMLWSSYDANGYVQSLARSRSGTLAGPWEQLPPLVRADSGHGMLFRRFDGTLMMVLHRPFNNARGKLYVMRDAGDRIEVVREATELDGETRPTH</sequence>
<dbReference type="GO" id="GO:0005975">
    <property type="term" value="P:carbohydrate metabolic process"/>
    <property type="evidence" value="ECO:0007669"/>
    <property type="project" value="InterPro"/>
</dbReference>
<protein>
    <recommendedName>
        <fullName evidence="9">Glycoside hydrolase</fullName>
    </recommendedName>
</protein>
<dbReference type="InterPro" id="IPR006710">
    <property type="entry name" value="Glyco_hydro_43"/>
</dbReference>
<keyword evidence="3 5" id="KW-0378">Hydrolase</keyword>
<keyword evidence="4 5" id="KW-0326">Glycosidase</keyword>
<evidence type="ECO:0000256" key="5">
    <source>
        <dbReference type="RuleBase" id="RU361187"/>
    </source>
</evidence>
<evidence type="ECO:0000256" key="3">
    <source>
        <dbReference type="ARBA" id="ARBA00022801"/>
    </source>
</evidence>
<evidence type="ECO:0008006" key="9">
    <source>
        <dbReference type="Google" id="ProtNLM"/>
    </source>
</evidence>
<dbReference type="SUPFAM" id="SSF75005">
    <property type="entry name" value="Arabinanase/levansucrase/invertase"/>
    <property type="match status" value="1"/>
</dbReference>
<keyword evidence="6" id="KW-0732">Signal</keyword>
<evidence type="ECO:0000256" key="2">
    <source>
        <dbReference type="ARBA" id="ARBA00009865"/>
    </source>
</evidence>
<feature type="signal peptide" evidence="6">
    <location>
        <begin position="1"/>
        <end position="18"/>
    </location>
</feature>
<organism evidence="7 8">
    <name type="scientific">Sphingomonas jinjuensis</name>
    <dbReference type="NCBI Taxonomy" id="535907"/>
    <lineage>
        <taxon>Bacteria</taxon>
        <taxon>Pseudomonadati</taxon>
        <taxon>Pseudomonadota</taxon>
        <taxon>Alphaproteobacteria</taxon>
        <taxon>Sphingomonadales</taxon>
        <taxon>Sphingomonadaceae</taxon>
        <taxon>Sphingomonas</taxon>
    </lineage>
</organism>
<dbReference type="Proteomes" id="UP000529795">
    <property type="component" value="Unassembled WGS sequence"/>
</dbReference>
<dbReference type="Gene3D" id="2.115.10.20">
    <property type="entry name" value="Glycosyl hydrolase domain, family 43"/>
    <property type="match status" value="1"/>
</dbReference>
<evidence type="ECO:0000256" key="1">
    <source>
        <dbReference type="ARBA" id="ARBA00004834"/>
    </source>
</evidence>
<evidence type="ECO:0000256" key="4">
    <source>
        <dbReference type="ARBA" id="ARBA00023295"/>
    </source>
</evidence>
<dbReference type="PANTHER" id="PTHR43301:SF3">
    <property type="entry name" value="ARABINAN ENDO-1,5-ALPHA-L-ARABINOSIDASE A-RELATED"/>
    <property type="match status" value="1"/>
</dbReference>
<dbReference type="GO" id="GO:0004553">
    <property type="term" value="F:hydrolase activity, hydrolyzing O-glycosyl compounds"/>
    <property type="evidence" value="ECO:0007669"/>
    <property type="project" value="InterPro"/>
</dbReference>
<evidence type="ECO:0000313" key="8">
    <source>
        <dbReference type="Proteomes" id="UP000529795"/>
    </source>
</evidence>
<evidence type="ECO:0000256" key="6">
    <source>
        <dbReference type="SAM" id="SignalP"/>
    </source>
</evidence>
<comment type="similarity">
    <text evidence="2 5">Belongs to the glycosyl hydrolase 43 family.</text>
</comment>
<keyword evidence="8" id="KW-1185">Reference proteome</keyword>
<proteinExistence type="inferred from homology"/>
<dbReference type="Pfam" id="PF04616">
    <property type="entry name" value="Glyco_hydro_43"/>
    <property type="match status" value="1"/>
</dbReference>
<dbReference type="InterPro" id="IPR023296">
    <property type="entry name" value="Glyco_hydro_beta-prop_sf"/>
</dbReference>
<dbReference type="EMBL" id="JACIEV010000004">
    <property type="protein sequence ID" value="MBB4153834.1"/>
    <property type="molecule type" value="Genomic_DNA"/>
</dbReference>
<dbReference type="InterPro" id="IPR050727">
    <property type="entry name" value="GH43_arabinanases"/>
</dbReference>
<dbReference type="RefSeq" id="WP_183984090.1">
    <property type="nucleotide sequence ID" value="NZ_JACIEV010000004.1"/>
</dbReference>
<feature type="chain" id="PRO_5032478389" description="Glycoside hydrolase" evidence="6">
    <location>
        <begin position="19"/>
        <end position="344"/>
    </location>
</feature>
<evidence type="ECO:0000313" key="7">
    <source>
        <dbReference type="EMBL" id="MBB4153834.1"/>
    </source>
</evidence>
<dbReference type="AlphaFoldDB" id="A0A840FDK6"/>
<dbReference type="PANTHER" id="PTHR43301">
    <property type="entry name" value="ARABINAN ENDO-1,5-ALPHA-L-ARABINOSIDASE"/>
    <property type="match status" value="1"/>
</dbReference>